<evidence type="ECO:0000313" key="1">
    <source>
        <dbReference type="EMBL" id="CAK1555737.1"/>
    </source>
</evidence>
<proteinExistence type="predicted"/>
<reference evidence="1 2" key="1">
    <citation type="submission" date="2023-11" db="EMBL/GenBank/DDBJ databases">
        <authorList>
            <person name="Okamura Y."/>
        </authorList>
    </citation>
    <scope>NUCLEOTIDE SEQUENCE [LARGE SCALE GENOMIC DNA]</scope>
</reference>
<dbReference type="Proteomes" id="UP001497472">
    <property type="component" value="Unassembled WGS sequence"/>
</dbReference>
<keyword evidence="2" id="KW-1185">Reference proteome</keyword>
<accession>A0AAV1K3P7</accession>
<name>A0AAV1K3P7_9NEOP</name>
<gene>
    <name evidence="1" type="ORF">LNINA_LOCUS14531</name>
</gene>
<sequence length="71" mass="8212">MKARNEKIEKPITPDFVNYRNKLVEKYKQRQQEPSSWSGLGAAHAQFAEHAAKVLEECRYKHAARNVIDVS</sequence>
<organism evidence="1 2">
    <name type="scientific">Leptosia nina</name>
    <dbReference type="NCBI Taxonomy" id="320188"/>
    <lineage>
        <taxon>Eukaryota</taxon>
        <taxon>Metazoa</taxon>
        <taxon>Ecdysozoa</taxon>
        <taxon>Arthropoda</taxon>
        <taxon>Hexapoda</taxon>
        <taxon>Insecta</taxon>
        <taxon>Pterygota</taxon>
        <taxon>Neoptera</taxon>
        <taxon>Endopterygota</taxon>
        <taxon>Lepidoptera</taxon>
        <taxon>Glossata</taxon>
        <taxon>Ditrysia</taxon>
        <taxon>Papilionoidea</taxon>
        <taxon>Pieridae</taxon>
        <taxon>Pierinae</taxon>
        <taxon>Leptosia</taxon>
    </lineage>
</organism>
<protein>
    <submittedName>
        <fullName evidence="1">Uncharacterized protein</fullName>
    </submittedName>
</protein>
<evidence type="ECO:0000313" key="2">
    <source>
        <dbReference type="Proteomes" id="UP001497472"/>
    </source>
</evidence>
<dbReference type="EMBL" id="CAVLEF010000280">
    <property type="protein sequence ID" value="CAK1555737.1"/>
    <property type="molecule type" value="Genomic_DNA"/>
</dbReference>
<comment type="caution">
    <text evidence="1">The sequence shown here is derived from an EMBL/GenBank/DDBJ whole genome shotgun (WGS) entry which is preliminary data.</text>
</comment>
<dbReference type="AlphaFoldDB" id="A0AAV1K3P7"/>